<evidence type="ECO:0000313" key="3">
    <source>
        <dbReference type="EMBL" id="SCU98399.1"/>
    </source>
</evidence>
<dbReference type="InterPro" id="IPR005024">
    <property type="entry name" value="Snf7_fam"/>
</dbReference>
<protein>
    <submittedName>
        <fullName evidence="3">LADA_0H12772g1_1</fullName>
    </submittedName>
</protein>
<dbReference type="Proteomes" id="UP000190274">
    <property type="component" value="Chromosome H"/>
</dbReference>
<dbReference type="STRING" id="1266660.A0A1G4K3U5"/>
<dbReference type="GO" id="GO:0007034">
    <property type="term" value="P:vacuolar transport"/>
    <property type="evidence" value="ECO:0007669"/>
    <property type="project" value="InterPro"/>
</dbReference>
<accession>A0A1G4K3U5</accession>
<feature type="region of interest" description="Disordered" evidence="2">
    <location>
        <begin position="401"/>
        <end position="427"/>
    </location>
</feature>
<sequence length="427" mass="48503">MESKILPRSRIPSLYSDFRQLQELNPEGYEANVRSWKHFLLDQLLLDDLILQCGHGLLKRLSNPENGEPRSLDVVLDALVADGSIVAMDHFKSNNKRWTQISGAITWTLGAILPMISASSKTRISERQPYLREQSYVVLPTVERKYVPIEKAIRHRICQNATRYSDLVFSRREFLAITSMDTQLKNSDEVDVMLAYMEYHKKLITIRSDTVKVCSNDVSMIVTKFGGFGVSEDDVCIASLKETKSQLNAQVANLEERIRISKELVSMSVQQCMAKDIQKTRLRTQKLLEKNMTVACQSLQSVEQLLNEVELAMDNVHLKNTFENSRKALMKISTLLGDVDEIEEIMEDIKAENLRNEKIGEILGDNLDKQADDELERELEKMGTEQEADTDMVNRLAGLKIVAGSPEEPEKSKDSKLEKEPLQEPAA</sequence>
<dbReference type="Pfam" id="PF25880">
    <property type="entry name" value="WHD_CHMP7_1st"/>
    <property type="match status" value="1"/>
</dbReference>
<reference evidence="3 4" key="1">
    <citation type="submission" date="2016-03" db="EMBL/GenBank/DDBJ databases">
        <authorList>
            <person name="Devillers H."/>
        </authorList>
    </citation>
    <scope>NUCLEOTIDE SEQUENCE [LARGE SCALE GENOMIC DNA]</scope>
    <source>
        <strain evidence="3">CBS 10888</strain>
    </source>
</reference>
<organism evidence="3 4">
    <name type="scientific">Lachancea dasiensis</name>
    <dbReference type="NCBI Taxonomy" id="1072105"/>
    <lineage>
        <taxon>Eukaryota</taxon>
        <taxon>Fungi</taxon>
        <taxon>Dikarya</taxon>
        <taxon>Ascomycota</taxon>
        <taxon>Saccharomycotina</taxon>
        <taxon>Saccharomycetes</taxon>
        <taxon>Saccharomycetales</taxon>
        <taxon>Saccharomycetaceae</taxon>
        <taxon>Lachancea</taxon>
    </lineage>
</organism>
<keyword evidence="4" id="KW-1185">Reference proteome</keyword>
<feature type="coiled-coil region" evidence="1">
    <location>
        <begin position="299"/>
        <end position="352"/>
    </location>
</feature>
<dbReference type="OrthoDB" id="10250120at2759"/>
<name>A0A1G4K3U5_9SACH</name>
<evidence type="ECO:0000256" key="1">
    <source>
        <dbReference type="SAM" id="Coils"/>
    </source>
</evidence>
<feature type="compositionally biased region" description="Basic and acidic residues" evidence="2">
    <location>
        <begin position="408"/>
        <end position="427"/>
    </location>
</feature>
<dbReference type="EMBL" id="LT598461">
    <property type="protein sequence ID" value="SCU98399.1"/>
    <property type="molecule type" value="Genomic_DNA"/>
</dbReference>
<keyword evidence="1" id="KW-0175">Coiled coil</keyword>
<proteinExistence type="predicted"/>
<evidence type="ECO:0000313" key="4">
    <source>
        <dbReference type="Proteomes" id="UP000190274"/>
    </source>
</evidence>
<dbReference type="AlphaFoldDB" id="A0A1G4K3U5"/>
<feature type="coiled-coil region" evidence="1">
    <location>
        <begin position="237"/>
        <end position="264"/>
    </location>
</feature>
<gene>
    <name evidence="3" type="ORF">LADA_0H12772G</name>
</gene>
<dbReference type="Pfam" id="PF03357">
    <property type="entry name" value="Snf7"/>
    <property type="match status" value="1"/>
</dbReference>
<evidence type="ECO:0000256" key="2">
    <source>
        <dbReference type="SAM" id="MobiDB-lite"/>
    </source>
</evidence>